<evidence type="ECO:0000313" key="8">
    <source>
        <dbReference type="Proteomes" id="UP000544222"/>
    </source>
</evidence>
<keyword evidence="3" id="KW-0378">Hydrolase</keyword>
<evidence type="ECO:0000256" key="1">
    <source>
        <dbReference type="ARBA" id="ARBA00022529"/>
    </source>
</evidence>
<dbReference type="InterPro" id="IPR051056">
    <property type="entry name" value="Glycosyl_Hydrolase_73"/>
</dbReference>
<dbReference type="GO" id="GO:0042742">
    <property type="term" value="P:defense response to bacterium"/>
    <property type="evidence" value="ECO:0007669"/>
    <property type="project" value="UniProtKB-KW"/>
</dbReference>
<evidence type="ECO:0000256" key="5">
    <source>
        <dbReference type="SAM" id="SignalP"/>
    </source>
</evidence>
<gene>
    <name evidence="7" type="ORF">FHX64_002770</name>
</gene>
<feature type="domain" description="LysM" evidence="6">
    <location>
        <begin position="220"/>
        <end position="264"/>
    </location>
</feature>
<organism evidence="7 8">
    <name type="scientific">Microbacter margulisiae</name>
    <dbReference type="NCBI Taxonomy" id="1350067"/>
    <lineage>
        <taxon>Bacteria</taxon>
        <taxon>Pseudomonadati</taxon>
        <taxon>Bacteroidota</taxon>
        <taxon>Bacteroidia</taxon>
        <taxon>Bacteroidales</taxon>
        <taxon>Porphyromonadaceae</taxon>
        <taxon>Microbacter</taxon>
    </lineage>
</organism>
<dbReference type="PANTHER" id="PTHR33308">
    <property type="entry name" value="PEPTIDOGLYCAN HYDROLASE FLGJ"/>
    <property type="match status" value="1"/>
</dbReference>
<comment type="caution">
    <text evidence="7">The sequence shown here is derived from an EMBL/GenBank/DDBJ whole genome shotgun (WGS) entry which is preliminary data.</text>
</comment>
<protein>
    <recommendedName>
        <fullName evidence="4">Peptidoglycan hydrolase</fullName>
    </recommendedName>
</protein>
<evidence type="ECO:0000256" key="4">
    <source>
        <dbReference type="ARBA" id="ARBA00032108"/>
    </source>
</evidence>
<dbReference type="EMBL" id="JACHYB010000002">
    <property type="protein sequence ID" value="MBB3188572.1"/>
    <property type="molecule type" value="Genomic_DNA"/>
</dbReference>
<dbReference type="Pfam" id="PF01476">
    <property type="entry name" value="LysM"/>
    <property type="match status" value="2"/>
</dbReference>
<dbReference type="GO" id="GO:0004040">
    <property type="term" value="F:amidase activity"/>
    <property type="evidence" value="ECO:0007669"/>
    <property type="project" value="InterPro"/>
</dbReference>
<dbReference type="Proteomes" id="UP000544222">
    <property type="component" value="Unassembled WGS sequence"/>
</dbReference>
<keyword evidence="8" id="KW-1185">Reference proteome</keyword>
<name>A0A7W5DT48_9PORP</name>
<dbReference type="AlphaFoldDB" id="A0A7W5DT48"/>
<dbReference type="RefSeq" id="WP_183414319.1">
    <property type="nucleotide sequence ID" value="NZ_JACHYB010000002.1"/>
</dbReference>
<dbReference type="PANTHER" id="PTHR33308:SF9">
    <property type="entry name" value="PEPTIDOGLYCAN HYDROLASE FLGJ"/>
    <property type="match status" value="1"/>
</dbReference>
<keyword evidence="1" id="KW-0929">Antimicrobial</keyword>
<evidence type="ECO:0000256" key="2">
    <source>
        <dbReference type="ARBA" id="ARBA00022638"/>
    </source>
</evidence>
<feature type="chain" id="PRO_5031036777" description="Peptidoglycan hydrolase" evidence="5">
    <location>
        <begin position="21"/>
        <end position="322"/>
    </location>
</feature>
<dbReference type="Pfam" id="PF01832">
    <property type="entry name" value="Glucosaminidase"/>
    <property type="match status" value="1"/>
</dbReference>
<dbReference type="PROSITE" id="PS51782">
    <property type="entry name" value="LYSM"/>
    <property type="match status" value="1"/>
</dbReference>
<accession>A0A7W5DT48</accession>
<dbReference type="GO" id="GO:0031640">
    <property type="term" value="P:killing of cells of another organism"/>
    <property type="evidence" value="ECO:0007669"/>
    <property type="project" value="UniProtKB-KW"/>
</dbReference>
<dbReference type="InterPro" id="IPR036779">
    <property type="entry name" value="LysM_dom_sf"/>
</dbReference>
<keyword evidence="5" id="KW-0732">Signal</keyword>
<dbReference type="Gene3D" id="1.10.530.10">
    <property type="match status" value="1"/>
</dbReference>
<dbReference type="SMART" id="SM00047">
    <property type="entry name" value="LYZ2"/>
    <property type="match status" value="1"/>
</dbReference>
<keyword evidence="2" id="KW-0081">Bacteriolytic enzyme</keyword>
<proteinExistence type="predicted"/>
<dbReference type="Gene3D" id="3.10.350.10">
    <property type="entry name" value="LysM domain"/>
    <property type="match status" value="1"/>
</dbReference>
<dbReference type="InterPro" id="IPR002901">
    <property type="entry name" value="MGlyc_endo_b_GlcNAc-like_dom"/>
</dbReference>
<dbReference type="CDD" id="cd00118">
    <property type="entry name" value="LysM"/>
    <property type="match status" value="1"/>
</dbReference>
<dbReference type="SUPFAM" id="SSF54106">
    <property type="entry name" value="LysM domain"/>
    <property type="match status" value="1"/>
</dbReference>
<evidence type="ECO:0000256" key="3">
    <source>
        <dbReference type="ARBA" id="ARBA00022801"/>
    </source>
</evidence>
<evidence type="ECO:0000259" key="6">
    <source>
        <dbReference type="PROSITE" id="PS51782"/>
    </source>
</evidence>
<sequence length="322" mass="36413">MKGKLFFLVILALSPIVMMAQSRQADYEAYIRQYRKLALIEQQKYGIPASITMAQGLLESRAGKSVLATTANNHFGIKCSDWTGPHVYQDDDVKHECFRKYPSVYASYEDHSKFLLTRSRYSSLFLLPETDYKGWAEGLQNAGYATSRTYAANLIQIIQLYNLDQLDKEGVHMQLASRHHPIDNKTIDEALADSSSVFSSHFGVIEAPFTHKVYKNNGIKYVISAPGDTYHSIAKEFNLLTCILRYRNEVDKNYALQPGEVVYLGGKKNHASLSVPATHQILPGESMYSISQYYGIKIKKLYAMNDIPYGTPAQTGRVLRLR</sequence>
<evidence type="ECO:0000313" key="7">
    <source>
        <dbReference type="EMBL" id="MBB3188572.1"/>
    </source>
</evidence>
<feature type="signal peptide" evidence="5">
    <location>
        <begin position="1"/>
        <end position="20"/>
    </location>
</feature>
<dbReference type="InterPro" id="IPR018392">
    <property type="entry name" value="LysM"/>
</dbReference>
<reference evidence="7 8" key="1">
    <citation type="submission" date="2020-08" db="EMBL/GenBank/DDBJ databases">
        <title>Genomic Encyclopedia of Type Strains, Phase IV (KMG-IV): sequencing the most valuable type-strain genomes for metagenomic binning, comparative biology and taxonomic classification.</title>
        <authorList>
            <person name="Goeker M."/>
        </authorList>
    </citation>
    <scope>NUCLEOTIDE SEQUENCE [LARGE SCALE GENOMIC DNA]</scope>
    <source>
        <strain evidence="7 8">DSM 27471</strain>
    </source>
</reference>